<evidence type="ECO:0000259" key="1">
    <source>
        <dbReference type="PROSITE" id="PS50943"/>
    </source>
</evidence>
<evidence type="ECO:0000313" key="3">
    <source>
        <dbReference type="Proteomes" id="UP000578819"/>
    </source>
</evidence>
<dbReference type="Gene3D" id="1.10.260.40">
    <property type="entry name" value="lambda repressor-like DNA-binding domains"/>
    <property type="match status" value="1"/>
</dbReference>
<dbReference type="AlphaFoldDB" id="A0A7W7SWY9"/>
<keyword evidence="3" id="KW-1185">Reference proteome</keyword>
<dbReference type="GO" id="GO:0003677">
    <property type="term" value="F:DNA binding"/>
    <property type="evidence" value="ECO:0007669"/>
    <property type="project" value="InterPro"/>
</dbReference>
<proteinExistence type="predicted"/>
<dbReference type="Pfam" id="PF13560">
    <property type="entry name" value="HTH_31"/>
    <property type="match status" value="1"/>
</dbReference>
<protein>
    <submittedName>
        <fullName evidence="2">Transcriptional regulator with XRE-family HTH domain</fullName>
    </submittedName>
</protein>
<dbReference type="EMBL" id="JACHJW010000001">
    <property type="protein sequence ID" value="MBB4961842.1"/>
    <property type="molecule type" value="Genomic_DNA"/>
</dbReference>
<dbReference type="InterPro" id="IPR001387">
    <property type="entry name" value="Cro/C1-type_HTH"/>
</dbReference>
<dbReference type="CDD" id="cd00093">
    <property type="entry name" value="HTH_XRE"/>
    <property type="match status" value="1"/>
</dbReference>
<dbReference type="InterPro" id="IPR010982">
    <property type="entry name" value="Lambda_DNA-bd_dom_sf"/>
</dbReference>
<accession>A0A7W7SWY9</accession>
<feature type="domain" description="HTH cro/C1-type" evidence="1">
    <location>
        <begin position="16"/>
        <end position="69"/>
    </location>
</feature>
<name>A0A7W7SWY9_9ACTN</name>
<sequence length="269" mass="30460">MESESVPTVELIRAQLRRMRLAAKYSQEEFGRLMHYSASMVSAVELGQRPIDLPFLRRADTVLDTGGLFVALWELARRDREPVWFQPWLDAERSAAQLRGYQPTLVPGLLQTEAYARAVLRTDGALTDERVEQRVANRLDRQAILTRDDPPEFFAVLDERAVRRTGEGYDALMAEQLAHLVECAERPHISIHVIPTDVVFHIGQSGPFILARSAEGGWVGHLETQLGGFLVDSEEGLAALLSRWDGVRNEALSRRQSLDLIKEMMKQWT</sequence>
<gene>
    <name evidence="2" type="ORF">FHR38_005575</name>
</gene>
<dbReference type="PROSITE" id="PS50943">
    <property type="entry name" value="HTH_CROC1"/>
    <property type="match status" value="1"/>
</dbReference>
<dbReference type="InterPro" id="IPR043917">
    <property type="entry name" value="DUF5753"/>
</dbReference>
<dbReference type="SUPFAM" id="SSF47413">
    <property type="entry name" value="lambda repressor-like DNA-binding domains"/>
    <property type="match status" value="1"/>
</dbReference>
<comment type="caution">
    <text evidence="2">The sequence shown here is derived from an EMBL/GenBank/DDBJ whole genome shotgun (WGS) entry which is preliminary data.</text>
</comment>
<dbReference type="SMART" id="SM00530">
    <property type="entry name" value="HTH_XRE"/>
    <property type="match status" value="1"/>
</dbReference>
<organism evidence="2 3">
    <name type="scientific">Micromonospora polyrhachis</name>
    <dbReference type="NCBI Taxonomy" id="1282883"/>
    <lineage>
        <taxon>Bacteria</taxon>
        <taxon>Bacillati</taxon>
        <taxon>Actinomycetota</taxon>
        <taxon>Actinomycetes</taxon>
        <taxon>Micromonosporales</taxon>
        <taxon>Micromonosporaceae</taxon>
        <taxon>Micromonospora</taxon>
    </lineage>
</organism>
<evidence type="ECO:0000313" key="2">
    <source>
        <dbReference type="EMBL" id="MBB4961842.1"/>
    </source>
</evidence>
<reference evidence="2 3" key="1">
    <citation type="submission" date="2020-08" db="EMBL/GenBank/DDBJ databases">
        <title>Sequencing the genomes of 1000 actinobacteria strains.</title>
        <authorList>
            <person name="Klenk H.-P."/>
        </authorList>
    </citation>
    <scope>NUCLEOTIDE SEQUENCE [LARGE SCALE GENOMIC DNA]</scope>
    <source>
        <strain evidence="2 3">DSM 45886</strain>
    </source>
</reference>
<dbReference type="RefSeq" id="WP_312882438.1">
    <property type="nucleotide sequence ID" value="NZ_JACHJW010000001.1"/>
</dbReference>
<dbReference type="Pfam" id="PF19054">
    <property type="entry name" value="DUF5753"/>
    <property type="match status" value="1"/>
</dbReference>
<dbReference type="Proteomes" id="UP000578819">
    <property type="component" value="Unassembled WGS sequence"/>
</dbReference>